<dbReference type="InterPro" id="IPR017870">
    <property type="entry name" value="FeS_cluster_insertion_CS"/>
</dbReference>
<dbReference type="PROSITE" id="PS01152">
    <property type="entry name" value="HESB"/>
    <property type="match status" value="1"/>
</dbReference>
<dbReference type="GO" id="GO:0051539">
    <property type="term" value="F:4 iron, 4 sulfur cluster binding"/>
    <property type="evidence" value="ECO:0007669"/>
    <property type="project" value="TreeGrafter"/>
</dbReference>
<name>A0A1M5TWX0_9BURK</name>
<keyword evidence="3 4" id="KW-0411">Iron-sulfur</keyword>
<dbReference type="GO" id="GO:0016226">
    <property type="term" value="P:iron-sulfur cluster assembly"/>
    <property type="evidence" value="ECO:0007669"/>
    <property type="project" value="UniProtKB-UniRule"/>
</dbReference>
<evidence type="ECO:0000256" key="1">
    <source>
        <dbReference type="ARBA" id="ARBA00022723"/>
    </source>
</evidence>
<dbReference type="HAMAP" id="MF_01380">
    <property type="entry name" value="Fe_S_insert_ErpA"/>
    <property type="match status" value="1"/>
</dbReference>
<evidence type="ECO:0000259" key="5">
    <source>
        <dbReference type="Pfam" id="PF01521"/>
    </source>
</evidence>
<dbReference type="GO" id="GO:0005506">
    <property type="term" value="F:iron ion binding"/>
    <property type="evidence" value="ECO:0007669"/>
    <property type="project" value="UniProtKB-UniRule"/>
</dbReference>
<keyword evidence="2 4" id="KW-0408">Iron</keyword>
<dbReference type="InterPro" id="IPR023063">
    <property type="entry name" value="ErpA_proteobact"/>
</dbReference>
<keyword evidence="1 4" id="KW-0479">Metal-binding</keyword>
<comment type="cofactor">
    <cofactor evidence="4">
        <name>iron-sulfur cluster</name>
        <dbReference type="ChEBI" id="CHEBI:30408"/>
    </cofactor>
    <text evidence="4">Binds 1 iron-sulfur cluster per subunit.</text>
</comment>
<dbReference type="GO" id="GO:0051537">
    <property type="term" value="F:2 iron, 2 sulfur cluster binding"/>
    <property type="evidence" value="ECO:0007669"/>
    <property type="project" value="TreeGrafter"/>
</dbReference>
<dbReference type="NCBIfam" id="TIGR00049">
    <property type="entry name" value="iron-sulfur cluster assembly accessory protein"/>
    <property type="match status" value="1"/>
</dbReference>
<dbReference type="EMBL" id="FQXE01000003">
    <property type="protein sequence ID" value="SHH55096.1"/>
    <property type="molecule type" value="Genomic_DNA"/>
</dbReference>
<sequence>MNTLSESVNLQAPPTPILFTDAAAAKVKDLLAEEGNPELKLRVFVQGGGCSGFQYGFTFDETINDDDTTIDKEGVQLLVDPMSFQYLVGAEIDYKDDLEGAQFVIRNPNANSTCGCGSSFSP</sequence>
<dbReference type="PANTHER" id="PTHR43011:SF1">
    <property type="entry name" value="IRON-SULFUR CLUSTER ASSEMBLY 2 HOMOLOG, MITOCHONDRIAL"/>
    <property type="match status" value="1"/>
</dbReference>
<proteinExistence type="inferred from homology"/>
<feature type="binding site" evidence="4">
    <location>
        <position position="50"/>
    </location>
    <ligand>
        <name>iron-sulfur cluster</name>
        <dbReference type="ChEBI" id="CHEBI:30408"/>
    </ligand>
</feature>
<dbReference type="RefSeq" id="WP_073102642.1">
    <property type="nucleotide sequence ID" value="NZ_FQXE01000003.1"/>
</dbReference>
<feature type="domain" description="Core" evidence="5">
    <location>
        <begin position="17"/>
        <end position="117"/>
    </location>
</feature>
<dbReference type="InterPro" id="IPR016092">
    <property type="entry name" value="ATAP"/>
</dbReference>
<dbReference type="InterPro" id="IPR035903">
    <property type="entry name" value="HesB-like_dom_sf"/>
</dbReference>
<protein>
    <recommendedName>
        <fullName evidence="4">Putative iron-sulfur cluster insertion protein ErpA</fullName>
    </recommendedName>
</protein>
<dbReference type="SUPFAM" id="SSF89360">
    <property type="entry name" value="HesB-like domain"/>
    <property type="match status" value="1"/>
</dbReference>
<organism evidence="6 7">
    <name type="scientific">Pollutimonas bauzanensis</name>
    <dbReference type="NCBI Taxonomy" id="658167"/>
    <lineage>
        <taxon>Bacteria</taxon>
        <taxon>Pseudomonadati</taxon>
        <taxon>Pseudomonadota</taxon>
        <taxon>Betaproteobacteria</taxon>
        <taxon>Burkholderiales</taxon>
        <taxon>Alcaligenaceae</taxon>
        <taxon>Pollutimonas</taxon>
    </lineage>
</organism>
<dbReference type="Pfam" id="PF01521">
    <property type="entry name" value="Fe-S_biosyn"/>
    <property type="match status" value="1"/>
</dbReference>
<evidence type="ECO:0000256" key="3">
    <source>
        <dbReference type="ARBA" id="ARBA00023014"/>
    </source>
</evidence>
<accession>A0A1M5TWX0</accession>
<comment type="subunit">
    <text evidence="4">Homodimer.</text>
</comment>
<reference evidence="6 7" key="1">
    <citation type="submission" date="2016-11" db="EMBL/GenBank/DDBJ databases">
        <authorList>
            <person name="Jaros S."/>
            <person name="Januszkiewicz K."/>
            <person name="Wedrychowicz H."/>
        </authorList>
    </citation>
    <scope>NUCLEOTIDE SEQUENCE [LARGE SCALE GENOMIC DNA]</scope>
    <source>
        <strain evidence="6 7">CGMCC 1.10190</strain>
    </source>
</reference>
<dbReference type="OrthoDB" id="9801228at2"/>
<dbReference type="Proteomes" id="UP000184226">
    <property type="component" value="Unassembled WGS sequence"/>
</dbReference>
<evidence type="ECO:0000256" key="2">
    <source>
        <dbReference type="ARBA" id="ARBA00023004"/>
    </source>
</evidence>
<dbReference type="NCBIfam" id="NF010147">
    <property type="entry name" value="PRK13623.1"/>
    <property type="match status" value="1"/>
</dbReference>
<dbReference type="AlphaFoldDB" id="A0A1M5TWX0"/>
<dbReference type="STRING" id="658167.SAMN04488135_103501"/>
<evidence type="ECO:0000313" key="6">
    <source>
        <dbReference type="EMBL" id="SHH55096.1"/>
    </source>
</evidence>
<dbReference type="FunFam" id="2.60.300.12:FF:000002">
    <property type="entry name" value="Iron-sulfur cluster insertion protein ErpA"/>
    <property type="match status" value="1"/>
</dbReference>
<evidence type="ECO:0000256" key="4">
    <source>
        <dbReference type="HAMAP-Rule" id="MF_01380"/>
    </source>
</evidence>
<comment type="function">
    <text evidence="4">Required for insertion of 4Fe-4S clusters.</text>
</comment>
<keyword evidence="7" id="KW-1185">Reference proteome</keyword>
<feature type="binding site" evidence="4">
    <location>
        <position position="114"/>
    </location>
    <ligand>
        <name>iron-sulfur cluster</name>
        <dbReference type="ChEBI" id="CHEBI:30408"/>
    </ligand>
</feature>
<comment type="similarity">
    <text evidence="4">Belongs to the HesB/IscA family.</text>
</comment>
<dbReference type="Gene3D" id="2.60.300.12">
    <property type="entry name" value="HesB-like domain"/>
    <property type="match status" value="1"/>
</dbReference>
<gene>
    <name evidence="4" type="primary">erpA</name>
    <name evidence="6" type="ORF">SAMN04488135_103501</name>
</gene>
<evidence type="ECO:0000313" key="7">
    <source>
        <dbReference type="Proteomes" id="UP000184226"/>
    </source>
</evidence>
<dbReference type="PANTHER" id="PTHR43011">
    <property type="entry name" value="IRON-SULFUR CLUSTER ASSEMBLY 2 HOMOLOG, MITOCHONDRIAL"/>
    <property type="match status" value="1"/>
</dbReference>
<dbReference type="InterPro" id="IPR000361">
    <property type="entry name" value="ATAP_core_dom"/>
</dbReference>
<feature type="binding site" evidence="4">
    <location>
        <position position="116"/>
    </location>
    <ligand>
        <name>iron-sulfur cluster</name>
        <dbReference type="ChEBI" id="CHEBI:30408"/>
    </ligand>
</feature>